<accession>A0A409WK78</accession>
<gene>
    <name evidence="3" type="ORF">CVT25_002402</name>
</gene>
<proteinExistence type="predicted"/>
<reference evidence="3 4" key="1">
    <citation type="journal article" date="2018" name="Evol. Lett.">
        <title>Horizontal gene cluster transfer increased hallucinogenic mushroom diversity.</title>
        <authorList>
            <person name="Reynolds H.T."/>
            <person name="Vijayakumar V."/>
            <person name="Gluck-Thaler E."/>
            <person name="Korotkin H.B."/>
            <person name="Matheny P.B."/>
            <person name="Slot J.C."/>
        </authorList>
    </citation>
    <scope>NUCLEOTIDE SEQUENCE [LARGE SCALE GENOMIC DNA]</scope>
    <source>
        <strain evidence="3 4">2631</strain>
    </source>
</reference>
<keyword evidence="2" id="KW-1133">Transmembrane helix</keyword>
<evidence type="ECO:0008006" key="5">
    <source>
        <dbReference type="Google" id="ProtNLM"/>
    </source>
</evidence>
<comment type="caution">
    <text evidence="3">The sequence shown here is derived from an EMBL/GenBank/DDBJ whole genome shotgun (WGS) entry which is preliminary data.</text>
</comment>
<protein>
    <recommendedName>
        <fullName evidence="5">Mid2 domain-containing protein</fullName>
    </recommendedName>
</protein>
<feature type="compositionally biased region" description="Polar residues" evidence="1">
    <location>
        <begin position="296"/>
        <end position="305"/>
    </location>
</feature>
<feature type="transmembrane region" description="Helical" evidence="2">
    <location>
        <begin position="197"/>
        <end position="222"/>
    </location>
</feature>
<evidence type="ECO:0000313" key="4">
    <source>
        <dbReference type="Proteomes" id="UP000283269"/>
    </source>
</evidence>
<feature type="compositionally biased region" description="Low complexity" evidence="1">
    <location>
        <begin position="138"/>
        <end position="185"/>
    </location>
</feature>
<feature type="region of interest" description="Disordered" evidence="1">
    <location>
        <begin position="268"/>
        <end position="358"/>
    </location>
</feature>
<organism evidence="3 4">
    <name type="scientific">Psilocybe cyanescens</name>
    <dbReference type="NCBI Taxonomy" id="93625"/>
    <lineage>
        <taxon>Eukaryota</taxon>
        <taxon>Fungi</taxon>
        <taxon>Dikarya</taxon>
        <taxon>Basidiomycota</taxon>
        <taxon>Agaricomycotina</taxon>
        <taxon>Agaricomycetes</taxon>
        <taxon>Agaricomycetidae</taxon>
        <taxon>Agaricales</taxon>
        <taxon>Agaricineae</taxon>
        <taxon>Strophariaceae</taxon>
        <taxon>Psilocybe</taxon>
    </lineage>
</organism>
<keyword evidence="2" id="KW-0812">Transmembrane</keyword>
<feature type="region of interest" description="Disordered" evidence="1">
    <location>
        <begin position="138"/>
        <end position="191"/>
    </location>
</feature>
<dbReference type="InParanoid" id="A0A409WK78"/>
<dbReference type="Gene3D" id="2.60.120.260">
    <property type="entry name" value="Galactose-binding domain-like"/>
    <property type="match status" value="1"/>
</dbReference>
<evidence type="ECO:0000256" key="1">
    <source>
        <dbReference type="SAM" id="MobiDB-lite"/>
    </source>
</evidence>
<dbReference type="EMBL" id="NHYD01003399">
    <property type="protein sequence ID" value="PPQ78926.1"/>
    <property type="molecule type" value="Genomic_DNA"/>
</dbReference>
<keyword evidence="2" id="KW-0472">Membrane</keyword>
<dbReference type="Proteomes" id="UP000283269">
    <property type="component" value="Unassembled WGS sequence"/>
</dbReference>
<dbReference type="OrthoDB" id="3265734at2759"/>
<evidence type="ECO:0000313" key="3">
    <source>
        <dbReference type="EMBL" id="PPQ78926.1"/>
    </source>
</evidence>
<sequence>MGILAIDDRDPLLSYSSISAWNPGGVSSEYNSTTTFTSVTGSTVNLTFTGTRVSVFGTINPNSLDGPPSSSYSIDNGSPTLFSGTQTAAVQYQQRFYASGTLTPTTHTLLITVLSKNATYFLDYITVVLPDPGATSLTSSSSSSSSSLSPSKSSSTSSSSLIRTSITLSSTTGSSTSSSASHTPSGLPANASSTSHMGAIVGGVIGGIALIVMAILAILFIWKHRREKKFERKFDPRNQSLWTRHTPSNSQLTPFVTSRYQPIDNNQFGLMDNPRMAPQTVVPYTPSHMPPALSRNDPSASSKSAFSRHAASPSQHSLLSQIAPTESSSARGASAHATTSGPSVHTNISEHPPPRYDD</sequence>
<dbReference type="AlphaFoldDB" id="A0A409WK78"/>
<feature type="compositionally biased region" description="Polar residues" evidence="1">
    <location>
        <begin position="312"/>
        <end position="349"/>
    </location>
</feature>
<dbReference type="STRING" id="93625.A0A409WK78"/>
<name>A0A409WK78_PSICY</name>
<keyword evidence="4" id="KW-1185">Reference proteome</keyword>
<evidence type="ECO:0000256" key="2">
    <source>
        <dbReference type="SAM" id="Phobius"/>
    </source>
</evidence>